<evidence type="ECO:0000313" key="1">
    <source>
        <dbReference type="EMBL" id="KAJ8733084.1"/>
    </source>
</evidence>
<name>A0ACC2R4E3_9NEOP</name>
<proteinExistence type="predicted"/>
<sequence length="305" mass="35109">MPLKRTPPSTPTEDRNVNSTISSHPRALVQSGSSPDLTTVGYDSNVTARLKRKREDCDCLSRLDEIRSLLSTSTTKADSKFSDLQKAITEIMAQNAEIKESISFMSKEYDDLKTKISKFESERENERRYIRQLEEKVDNMERQLFSTRIEIRNVPQKQDESREDLCALVEKTANVIGHTLKANEIKEVYRVKNKNNSTTINVDFVSTVTKQVIIKKARKFNNTNKNNKLNTTHLKIEGPPKPIFLSEKLTPKAQRLYYLARCFAENNNFKYCWTSFGKVLIKKTDGDRYVLIKTEADLDNLAKNK</sequence>
<accession>A0ACC2R4E3</accession>
<evidence type="ECO:0000313" key="2">
    <source>
        <dbReference type="Proteomes" id="UP001231649"/>
    </source>
</evidence>
<dbReference type="EMBL" id="CM056787">
    <property type="protein sequence ID" value="KAJ8733084.1"/>
    <property type="molecule type" value="Genomic_DNA"/>
</dbReference>
<organism evidence="1 2">
    <name type="scientific">Mythimna loreyi</name>
    <dbReference type="NCBI Taxonomy" id="667449"/>
    <lineage>
        <taxon>Eukaryota</taxon>
        <taxon>Metazoa</taxon>
        <taxon>Ecdysozoa</taxon>
        <taxon>Arthropoda</taxon>
        <taxon>Hexapoda</taxon>
        <taxon>Insecta</taxon>
        <taxon>Pterygota</taxon>
        <taxon>Neoptera</taxon>
        <taxon>Endopterygota</taxon>
        <taxon>Lepidoptera</taxon>
        <taxon>Glossata</taxon>
        <taxon>Ditrysia</taxon>
        <taxon>Noctuoidea</taxon>
        <taxon>Noctuidae</taxon>
        <taxon>Noctuinae</taxon>
        <taxon>Hadenini</taxon>
        <taxon>Mythimna</taxon>
    </lineage>
</organism>
<gene>
    <name evidence="1" type="ORF">PYW08_001382</name>
</gene>
<comment type="caution">
    <text evidence="1">The sequence shown here is derived from an EMBL/GenBank/DDBJ whole genome shotgun (WGS) entry which is preliminary data.</text>
</comment>
<reference evidence="1" key="1">
    <citation type="submission" date="2023-03" db="EMBL/GenBank/DDBJ databases">
        <title>Chromosome-level genomes of two armyworms, Mythimna separata and Mythimna loreyi, provide insights into the biosynthesis and reception of sex pheromones.</title>
        <authorList>
            <person name="Zhao H."/>
        </authorList>
    </citation>
    <scope>NUCLEOTIDE SEQUENCE</scope>
    <source>
        <strain evidence="1">BeijingLab</strain>
    </source>
</reference>
<dbReference type="Proteomes" id="UP001231649">
    <property type="component" value="Chromosome 11"/>
</dbReference>
<protein>
    <submittedName>
        <fullName evidence="1">Uncharacterized protein</fullName>
    </submittedName>
</protein>
<keyword evidence="2" id="KW-1185">Reference proteome</keyword>